<dbReference type="CDD" id="cd06530">
    <property type="entry name" value="S26_SPase_I"/>
    <property type="match status" value="1"/>
</dbReference>
<dbReference type="GO" id="GO:0006465">
    <property type="term" value="P:signal peptide processing"/>
    <property type="evidence" value="ECO:0007669"/>
    <property type="project" value="InterPro"/>
</dbReference>
<evidence type="ECO:0008006" key="3">
    <source>
        <dbReference type="Google" id="ProtNLM"/>
    </source>
</evidence>
<dbReference type="EMBL" id="CP116942">
    <property type="protein sequence ID" value="WCO68725.1"/>
    <property type="molecule type" value="Genomic_DNA"/>
</dbReference>
<accession>A0AAF0BX67</accession>
<dbReference type="InterPro" id="IPR019533">
    <property type="entry name" value="Peptidase_S26"/>
</dbReference>
<dbReference type="InterPro" id="IPR036286">
    <property type="entry name" value="LexA/Signal_pep-like_sf"/>
</dbReference>
<organism evidence="1 2">
    <name type="scientific">Iamia majanohamensis</name>
    <dbReference type="NCBI Taxonomy" id="467976"/>
    <lineage>
        <taxon>Bacteria</taxon>
        <taxon>Bacillati</taxon>
        <taxon>Actinomycetota</taxon>
        <taxon>Acidimicrobiia</taxon>
        <taxon>Acidimicrobiales</taxon>
        <taxon>Iamiaceae</taxon>
        <taxon>Iamia</taxon>
    </lineage>
</organism>
<dbReference type="AlphaFoldDB" id="A0AAF0BX67"/>
<dbReference type="KEGG" id="ima:PO878_08295"/>
<dbReference type="SUPFAM" id="SSF51306">
    <property type="entry name" value="LexA/Signal peptidase"/>
    <property type="match status" value="1"/>
</dbReference>
<dbReference type="Proteomes" id="UP001216390">
    <property type="component" value="Chromosome"/>
</dbReference>
<dbReference type="Gene3D" id="2.10.109.10">
    <property type="entry name" value="Umud Fragment, subunit A"/>
    <property type="match status" value="1"/>
</dbReference>
<evidence type="ECO:0000313" key="1">
    <source>
        <dbReference type="EMBL" id="WCO68725.1"/>
    </source>
</evidence>
<reference evidence="1" key="1">
    <citation type="submission" date="2023-01" db="EMBL/GenBank/DDBJ databases">
        <title>The diversity of Class Acidimicrobiia in South China Sea sediment environments and the proposal of Iamia marina sp. nov., a novel species of the genus Iamia.</title>
        <authorList>
            <person name="He Y."/>
            <person name="Tian X."/>
        </authorList>
    </citation>
    <scope>NUCLEOTIDE SEQUENCE</scope>
    <source>
        <strain evidence="1">DSM 19957</strain>
    </source>
</reference>
<keyword evidence="2" id="KW-1185">Reference proteome</keyword>
<dbReference type="GO" id="GO:0004252">
    <property type="term" value="F:serine-type endopeptidase activity"/>
    <property type="evidence" value="ECO:0007669"/>
    <property type="project" value="InterPro"/>
</dbReference>
<evidence type="ECO:0000313" key="2">
    <source>
        <dbReference type="Proteomes" id="UP001216390"/>
    </source>
</evidence>
<proteinExistence type="predicted"/>
<protein>
    <recommendedName>
        <fullName evidence="3">S26 family signal peptidase</fullName>
    </recommendedName>
</protein>
<name>A0AAF0BX67_9ACTN</name>
<sequence length="112" mass="12164">MAPTGPSPSRRAPLRRFVVADRSMEPTLVDGQGLVATPWGRARPGQLRVLPHPWHPGRWLVKRVTEVRPDGTMLIGSDNAGATRADSRELGAVPVAGTYRVVLRVPRRVTGA</sequence>
<dbReference type="RefSeq" id="WP_272738241.1">
    <property type="nucleotide sequence ID" value="NZ_CP116942.1"/>
</dbReference>
<gene>
    <name evidence="1" type="ORF">PO878_08295</name>
</gene>